<comment type="similarity">
    <text evidence="1">Belongs to the glycosyltransferase 1 family.</text>
</comment>
<dbReference type="Proteomes" id="UP000305654">
    <property type="component" value="Unassembled WGS sequence"/>
</dbReference>
<reference evidence="8 9" key="1">
    <citation type="submission" date="2019-05" db="EMBL/GenBank/DDBJ databases">
        <authorList>
            <person name="Pankratov T."/>
            <person name="Grouzdev D."/>
        </authorList>
    </citation>
    <scope>NUCLEOTIDE SEQUENCE [LARGE SCALE GENOMIC DNA]</scope>
    <source>
        <strain evidence="8 9">KEBCLARHB70R</strain>
    </source>
</reference>
<keyword evidence="9" id="KW-1185">Reference proteome</keyword>
<dbReference type="SUPFAM" id="SSF53756">
    <property type="entry name" value="UDP-Glycosyltransferase/glycogen phosphorylase"/>
    <property type="match status" value="1"/>
</dbReference>
<dbReference type="InterPro" id="IPR028098">
    <property type="entry name" value="Glyco_trans_4-like_N"/>
</dbReference>
<dbReference type="OrthoDB" id="7847955at2"/>
<dbReference type="PANTHER" id="PTHR46039:SF5">
    <property type="entry name" value="SUCROSE-PHOSPHATE SYNTHASE 3-RELATED"/>
    <property type="match status" value="1"/>
</dbReference>
<dbReference type="InterPro" id="IPR044161">
    <property type="entry name" value="SPS"/>
</dbReference>
<evidence type="ECO:0000256" key="1">
    <source>
        <dbReference type="ARBA" id="ARBA00006530"/>
    </source>
</evidence>
<evidence type="ECO:0000256" key="3">
    <source>
        <dbReference type="ARBA" id="ARBA00022676"/>
    </source>
</evidence>
<feature type="domain" description="Glycosyl transferase family 1" evidence="6">
    <location>
        <begin position="231"/>
        <end position="400"/>
    </location>
</feature>
<dbReference type="EC" id="2.4.1.14" evidence="2"/>
<evidence type="ECO:0000259" key="6">
    <source>
        <dbReference type="Pfam" id="PF00534"/>
    </source>
</evidence>
<dbReference type="GO" id="GO:0046524">
    <property type="term" value="F:sucrose-phosphate synthase activity"/>
    <property type="evidence" value="ECO:0007669"/>
    <property type="project" value="UniProtKB-EC"/>
</dbReference>
<dbReference type="PANTHER" id="PTHR46039">
    <property type="entry name" value="SUCROSE-PHOSPHATE SYNTHASE 3-RELATED"/>
    <property type="match status" value="1"/>
</dbReference>
<protein>
    <recommendedName>
        <fullName evidence="2">sucrose-phosphate synthase</fullName>
        <ecNumber evidence="2">2.4.1.14</ecNumber>
    </recommendedName>
</protein>
<comment type="catalytic activity">
    <reaction evidence="5">
        <text>beta-D-fructose 6-phosphate + UDP-alpha-D-glucose = sucrose 6(F)-phosphate + UDP + H(+)</text>
        <dbReference type="Rhea" id="RHEA:22172"/>
        <dbReference type="ChEBI" id="CHEBI:15378"/>
        <dbReference type="ChEBI" id="CHEBI:57634"/>
        <dbReference type="ChEBI" id="CHEBI:57723"/>
        <dbReference type="ChEBI" id="CHEBI:58223"/>
        <dbReference type="ChEBI" id="CHEBI:58885"/>
        <dbReference type="EC" id="2.4.1.14"/>
    </reaction>
</comment>
<dbReference type="Pfam" id="PF00534">
    <property type="entry name" value="Glycos_transf_1"/>
    <property type="match status" value="1"/>
</dbReference>
<feature type="domain" description="Glycosyltransferase subfamily 4-like N-terminal" evidence="7">
    <location>
        <begin position="26"/>
        <end position="207"/>
    </location>
</feature>
<dbReference type="Pfam" id="PF13579">
    <property type="entry name" value="Glyco_trans_4_4"/>
    <property type="match status" value="1"/>
</dbReference>
<evidence type="ECO:0000256" key="2">
    <source>
        <dbReference type="ARBA" id="ARBA00012536"/>
    </source>
</evidence>
<proteinExistence type="inferred from homology"/>
<keyword evidence="3" id="KW-0328">Glycosyltransferase</keyword>
<gene>
    <name evidence="8" type="ORF">FE263_09810</name>
</gene>
<accession>A0A5R9J7K4</accession>
<name>A0A5R9J7K4_9PROT</name>
<dbReference type="InterPro" id="IPR001296">
    <property type="entry name" value="Glyco_trans_1"/>
</dbReference>
<evidence type="ECO:0000256" key="5">
    <source>
        <dbReference type="ARBA" id="ARBA00047471"/>
    </source>
</evidence>
<dbReference type="Gene3D" id="3.40.50.2000">
    <property type="entry name" value="Glycogen Phosphorylase B"/>
    <property type="match status" value="2"/>
</dbReference>
<sequence>MYIMHLALGGCLKAPPVLFGVTADTGGHIAYVLEAALAQARLQQVERVSIVTRLFEDARLGTAHDRPHEPLGERIGIDRIATGRREYLEKEALALDLPDFIEAFCAHLASSPRLPDVIHAHFSDAAAAALAARSRFGIPVVYTPHALAIDKRIVQPDCGGLDTRIEAERLAIAQADAIIVSTRDEAERQVRAYGVAGATARTMTLPPGVPRRARPGQETRLAARLLERLRDPRKPIVLAIARPVRKKNLAGLVHAYLATPALIEHANLVILAGQRTGAASAEEAEVVGELERLQDDERLRGCMALPPCHDADDVAALYAKAARGGVFVNAALHEPFGLTLIEAAAAGVPVVATRHGGPSEIVATLGHGLLVDPCDPAAIGAACLEISSDKDLHRRLSKAALRHVGHYDWDRYARLSVSLYAGLCQPRLQSTGRVAAA</sequence>
<dbReference type="EMBL" id="VCDI01000003">
    <property type="protein sequence ID" value="TLU72823.1"/>
    <property type="molecule type" value="Genomic_DNA"/>
</dbReference>
<evidence type="ECO:0000313" key="9">
    <source>
        <dbReference type="Proteomes" id="UP000305654"/>
    </source>
</evidence>
<dbReference type="AlphaFoldDB" id="A0A5R9J7K4"/>
<evidence type="ECO:0000256" key="4">
    <source>
        <dbReference type="ARBA" id="ARBA00022679"/>
    </source>
</evidence>
<evidence type="ECO:0000259" key="7">
    <source>
        <dbReference type="Pfam" id="PF13579"/>
    </source>
</evidence>
<organism evidence="8 9">
    <name type="scientific">Lichenicoccus roseus</name>
    <dbReference type="NCBI Taxonomy" id="2683649"/>
    <lineage>
        <taxon>Bacteria</taxon>
        <taxon>Pseudomonadati</taxon>
        <taxon>Pseudomonadota</taxon>
        <taxon>Alphaproteobacteria</taxon>
        <taxon>Acetobacterales</taxon>
        <taxon>Acetobacteraceae</taxon>
        <taxon>Lichenicoccus</taxon>
    </lineage>
</organism>
<comment type="caution">
    <text evidence="8">The sequence shown here is derived from an EMBL/GenBank/DDBJ whole genome shotgun (WGS) entry which is preliminary data.</text>
</comment>
<keyword evidence="4 8" id="KW-0808">Transferase</keyword>
<evidence type="ECO:0000313" key="8">
    <source>
        <dbReference type="EMBL" id="TLU72823.1"/>
    </source>
</evidence>